<dbReference type="AlphaFoldDB" id="A0A382VMH2"/>
<gene>
    <name evidence="1" type="ORF">METZ01_LOCUS400069</name>
</gene>
<name>A0A382VMH2_9ZZZZ</name>
<organism evidence="1">
    <name type="scientific">marine metagenome</name>
    <dbReference type="NCBI Taxonomy" id="408172"/>
    <lineage>
        <taxon>unclassified sequences</taxon>
        <taxon>metagenomes</taxon>
        <taxon>ecological metagenomes</taxon>
    </lineage>
</organism>
<sequence length="53" mass="6388">MSHSIRFKDNQDGTLTDTKTTLRWLREDGWQREGKWFSWDDAKDWALDMNGIK</sequence>
<accession>A0A382VMH2</accession>
<evidence type="ECO:0000313" key="1">
    <source>
        <dbReference type="EMBL" id="SVD47215.1"/>
    </source>
</evidence>
<dbReference type="EMBL" id="UINC01152827">
    <property type="protein sequence ID" value="SVD47215.1"/>
    <property type="molecule type" value="Genomic_DNA"/>
</dbReference>
<protein>
    <submittedName>
        <fullName evidence="1">Uncharacterized protein</fullName>
    </submittedName>
</protein>
<reference evidence="1" key="1">
    <citation type="submission" date="2018-05" db="EMBL/GenBank/DDBJ databases">
        <authorList>
            <person name="Lanie J.A."/>
            <person name="Ng W.-L."/>
            <person name="Kazmierczak K.M."/>
            <person name="Andrzejewski T.M."/>
            <person name="Davidsen T.M."/>
            <person name="Wayne K.J."/>
            <person name="Tettelin H."/>
            <person name="Glass J.I."/>
            <person name="Rusch D."/>
            <person name="Podicherti R."/>
            <person name="Tsui H.-C.T."/>
            <person name="Winkler M.E."/>
        </authorList>
    </citation>
    <scope>NUCLEOTIDE SEQUENCE</scope>
</reference>
<proteinExistence type="predicted"/>
<feature type="non-terminal residue" evidence="1">
    <location>
        <position position="53"/>
    </location>
</feature>